<keyword evidence="2" id="KW-1133">Transmembrane helix</keyword>
<reference evidence="3 4" key="1">
    <citation type="submission" date="2020-02" db="EMBL/GenBank/DDBJ databases">
        <title>Genomic and physiological characterization of two novel Nitrospinaceae genera.</title>
        <authorList>
            <person name="Mueller A.J."/>
            <person name="Jung M.-Y."/>
            <person name="Strachan C.R."/>
            <person name="Herbold C.W."/>
            <person name="Kirkegaard R.H."/>
            <person name="Daims H."/>
        </authorList>
    </citation>
    <scope>NUCLEOTIDE SEQUENCE [LARGE SCALE GENOMIC DNA]</scope>
    <source>
        <strain evidence="3">EB</strain>
    </source>
</reference>
<evidence type="ECO:0000313" key="4">
    <source>
        <dbReference type="Proteomes" id="UP000594688"/>
    </source>
</evidence>
<organism evidence="3 4">
    <name type="scientific">Candidatus Nitronauta litoralis</name>
    <dbReference type="NCBI Taxonomy" id="2705533"/>
    <lineage>
        <taxon>Bacteria</taxon>
        <taxon>Pseudomonadati</taxon>
        <taxon>Nitrospinota/Tectimicrobiota group</taxon>
        <taxon>Nitrospinota</taxon>
        <taxon>Nitrospinia</taxon>
        <taxon>Nitrospinales</taxon>
        <taxon>Nitrospinaceae</taxon>
        <taxon>Candidatus Nitronauta</taxon>
    </lineage>
</organism>
<feature type="compositionally biased region" description="Basic and acidic residues" evidence="1">
    <location>
        <begin position="77"/>
        <end position="91"/>
    </location>
</feature>
<feature type="transmembrane region" description="Helical" evidence="2">
    <location>
        <begin position="41"/>
        <end position="62"/>
    </location>
</feature>
<dbReference type="EMBL" id="CP048685">
    <property type="protein sequence ID" value="QPJ63073.1"/>
    <property type="molecule type" value="Genomic_DNA"/>
</dbReference>
<gene>
    <name evidence="3" type="ORF">G3M70_14795</name>
</gene>
<dbReference type="InterPro" id="IPR032820">
    <property type="entry name" value="ATPase_put"/>
</dbReference>
<evidence type="ECO:0000256" key="2">
    <source>
        <dbReference type="SAM" id="Phobius"/>
    </source>
</evidence>
<evidence type="ECO:0000256" key="1">
    <source>
        <dbReference type="SAM" id="MobiDB-lite"/>
    </source>
</evidence>
<feature type="region of interest" description="Disordered" evidence="1">
    <location>
        <begin position="67"/>
        <end position="91"/>
    </location>
</feature>
<dbReference type="Proteomes" id="UP000594688">
    <property type="component" value="Chromosome"/>
</dbReference>
<feature type="transmembrane region" description="Helical" evidence="2">
    <location>
        <begin position="12"/>
        <end position="35"/>
    </location>
</feature>
<keyword evidence="2" id="KW-0472">Membrane</keyword>
<dbReference type="Pfam" id="PF09527">
    <property type="entry name" value="ATPase_gene1"/>
    <property type="match status" value="1"/>
</dbReference>
<dbReference type="KEGG" id="nli:G3M70_14795"/>
<keyword evidence="2" id="KW-0812">Transmembrane</keyword>
<protein>
    <submittedName>
        <fullName evidence="3">AtpZ/AtpI family protein</fullName>
    </submittedName>
</protein>
<evidence type="ECO:0000313" key="3">
    <source>
        <dbReference type="EMBL" id="QPJ63073.1"/>
    </source>
</evidence>
<dbReference type="AlphaFoldDB" id="A0A7T0BY61"/>
<sequence length="91" mass="9986">MKTNNSFRQGMGFAARLGIEFTVATGVGTLMGYFLDDWLESSPWFLALGVIFGGAAGCLNVYRAAKELTPPEEENDSDKPESKEKSDDLKF</sequence>
<name>A0A7T0BY61_9BACT</name>
<accession>A0A7T0BY61</accession>
<proteinExistence type="predicted"/>